<dbReference type="GO" id="GO:0016491">
    <property type="term" value="F:oxidoreductase activity"/>
    <property type="evidence" value="ECO:0007669"/>
    <property type="project" value="UniProtKB-ARBA"/>
</dbReference>
<evidence type="ECO:0000256" key="3">
    <source>
        <dbReference type="ARBA" id="ARBA00023004"/>
    </source>
</evidence>
<dbReference type="NCBIfam" id="NF004914">
    <property type="entry name" value="PRK06273.1"/>
    <property type="match status" value="1"/>
</dbReference>
<dbReference type="GeneID" id="58979292"/>
<name>A0A9E7RU87_METWO</name>
<keyword evidence="1" id="KW-0004">4Fe-4S</keyword>
<evidence type="ECO:0000256" key="4">
    <source>
        <dbReference type="ARBA" id="ARBA00023014"/>
    </source>
</evidence>
<gene>
    <name evidence="6" type="ORF">N5910_08445</name>
</gene>
<dbReference type="PANTHER" id="PTHR43687:SF5">
    <property type="entry name" value="4FE-4S FERREDOXIN-TYPE DOMAIN-CONTAINING PROTEIN"/>
    <property type="match status" value="1"/>
</dbReference>
<dbReference type="PANTHER" id="PTHR43687">
    <property type="entry name" value="ADENYLYLSULFATE REDUCTASE, BETA SUBUNIT"/>
    <property type="match status" value="1"/>
</dbReference>
<reference evidence="6" key="1">
    <citation type="submission" date="2022-09" db="EMBL/GenBank/DDBJ databases">
        <title>Characterization of three MwoI isoschizomers from sequenced genome and metagenomes.</title>
        <authorList>
            <person name="Fomenkov A."/>
            <person name="Xu S.Y."/>
            <person name="Roberts R.J."/>
        </authorList>
    </citation>
    <scope>NUCLEOTIDE SEQUENCE</scope>
    <source>
        <strain evidence="6">DSM 2970</strain>
    </source>
</reference>
<dbReference type="InterPro" id="IPR050572">
    <property type="entry name" value="Fe-S_Ferredoxin"/>
</dbReference>
<keyword evidence="4" id="KW-0411">Iron-sulfur</keyword>
<evidence type="ECO:0000313" key="6">
    <source>
        <dbReference type="EMBL" id="UXH31562.1"/>
    </source>
</evidence>
<dbReference type="AlphaFoldDB" id="A0A9E7RU87"/>
<dbReference type="SUPFAM" id="SSF54862">
    <property type="entry name" value="4Fe-4S ferredoxins"/>
    <property type="match status" value="1"/>
</dbReference>
<evidence type="ECO:0000256" key="2">
    <source>
        <dbReference type="ARBA" id="ARBA00022723"/>
    </source>
</evidence>
<feature type="domain" description="4Fe-4S ferredoxin-type" evidence="5">
    <location>
        <begin position="42"/>
        <end position="71"/>
    </location>
</feature>
<dbReference type="InterPro" id="IPR017900">
    <property type="entry name" value="4Fe4S_Fe_S_CS"/>
</dbReference>
<dbReference type="GeneID" id="75107275"/>
<evidence type="ECO:0000259" key="5">
    <source>
        <dbReference type="PROSITE" id="PS51379"/>
    </source>
</evidence>
<dbReference type="Proteomes" id="UP001065373">
    <property type="component" value="Chromosome"/>
</dbReference>
<feature type="domain" description="4Fe-4S ferredoxin-type" evidence="5">
    <location>
        <begin position="85"/>
        <end position="114"/>
    </location>
</feature>
<proteinExistence type="predicted"/>
<dbReference type="KEGG" id="mwo:MWSIV6_1632"/>
<dbReference type="GO" id="GO:0051539">
    <property type="term" value="F:4 iron, 4 sulfur cluster binding"/>
    <property type="evidence" value="ECO:0007669"/>
    <property type="project" value="UniProtKB-KW"/>
</dbReference>
<evidence type="ECO:0000256" key="1">
    <source>
        <dbReference type="ARBA" id="ARBA00022485"/>
    </source>
</evidence>
<dbReference type="PROSITE" id="PS51379">
    <property type="entry name" value="4FE4S_FER_2"/>
    <property type="match status" value="2"/>
</dbReference>
<dbReference type="Pfam" id="PF12838">
    <property type="entry name" value="Fer4_7"/>
    <property type="match status" value="1"/>
</dbReference>
<dbReference type="InterPro" id="IPR017896">
    <property type="entry name" value="4Fe4S_Fe-S-bd"/>
</dbReference>
<dbReference type="RefSeq" id="WP_074359500.1">
    <property type="nucleotide sequence ID" value="NZ_CP104550.1"/>
</dbReference>
<protein>
    <submittedName>
        <fullName evidence="6">4Fe-4S dicluster domain-containing protein</fullName>
    </submittedName>
</protein>
<sequence>MKNILRIMLEGSYTNLKRILFAADRVTDMELRRRILEGKVQPEPKVAEVPCIGCAGCSNACPTGAVEMKDLDEPVEIAEGLVKTQIPVINSEKCVHCYYCHDFCPLYALFGQPGTIHPNDVGEVEFDAGEVIQKPVKISEDKIKFIAQFLADRSIIERKNSLLEAGKGFR</sequence>
<dbReference type="EMBL" id="CP104550">
    <property type="protein sequence ID" value="UXH31562.1"/>
    <property type="molecule type" value="Genomic_DNA"/>
</dbReference>
<keyword evidence="3" id="KW-0408">Iron</keyword>
<dbReference type="Gene3D" id="3.30.70.20">
    <property type="match status" value="1"/>
</dbReference>
<keyword evidence="2" id="KW-0479">Metal-binding</keyword>
<accession>A0A9E7RU87</accession>
<dbReference type="GO" id="GO:0046872">
    <property type="term" value="F:metal ion binding"/>
    <property type="evidence" value="ECO:0007669"/>
    <property type="project" value="UniProtKB-KW"/>
</dbReference>
<organism evidence="6">
    <name type="scientific">Methanothermobacter wolfeii</name>
    <name type="common">Methanobacterium wolfei</name>
    <dbReference type="NCBI Taxonomy" id="145261"/>
    <lineage>
        <taxon>Archaea</taxon>
        <taxon>Methanobacteriati</taxon>
        <taxon>Methanobacteriota</taxon>
        <taxon>Methanomada group</taxon>
        <taxon>Methanobacteria</taxon>
        <taxon>Methanobacteriales</taxon>
        <taxon>Methanobacteriaceae</taxon>
        <taxon>Methanothermobacter</taxon>
    </lineage>
</organism>
<dbReference type="PROSITE" id="PS00198">
    <property type="entry name" value="4FE4S_FER_1"/>
    <property type="match status" value="2"/>
</dbReference>